<evidence type="ECO:0000259" key="8">
    <source>
        <dbReference type="PROSITE" id="PS50928"/>
    </source>
</evidence>
<organism evidence="9 11">
    <name type="scientific">Thioflexithrix psekupsensis</name>
    <dbReference type="NCBI Taxonomy" id="1570016"/>
    <lineage>
        <taxon>Bacteria</taxon>
        <taxon>Pseudomonadati</taxon>
        <taxon>Pseudomonadota</taxon>
        <taxon>Gammaproteobacteria</taxon>
        <taxon>Thiotrichales</taxon>
        <taxon>Thioflexithrix</taxon>
    </lineage>
</organism>
<feature type="transmembrane region" description="Helical" evidence="7">
    <location>
        <begin position="103"/>
        <end position="122"/>
    </location>
</feature>
<dbReference type="Pfam" id="PF00528">
    <property type="entry name" value="BPD_transp_1"/>
    <property type="match status" value="1"/>
</dbReference>
<gene>
    <name evidence="10" type="ORF">TPSD3_01220</name>
    <name evidence="9" type="ORF">TPSD3_12495</name>
</gene>
<proteinExistence type="inferred from homology"/>
<dbReference type="PROSITE" id="PS50928">
    <property type="entry name" value="ABC_TM1"/>
    <property type="match status" value="1"/>
</dbReference>
<dbReference type="PANTHER" id="PTHR30151:SF0">
    <property type="entry name" value="ABC TRANSPORTER PERMEASE PROTEIN MJ0413-RELATED"/>
    <property type="match status" value="1"/>
</dbReference>
<feature type="transmembrane region" description="Helical" evidence="7">
    <location>
        <begin position="128"/>
        <end position="148"/>
    </location>
</feature>
<keyword evidence="5 7" id="KW-1133">Transmembrane helix</keyword>
<keyword evidence="2 7" id="KW-0813">Transport</keyword>
<sequence length="254" mass="28115">MFFLKKGLLKLLPFLYAVTVIVIVWQLVIIFNKPHPSILPTPWATANNFWQLVENGLLWMHTMASLSRVVSAWLLSACIAIPLGLVMGRSVLLEKLIDPFIELFRPISPLAWIPLAILWFGIGEGGKIFVVFIGTFFPILLSTIAGVKSIDPVLIHAGRVLGCQSRFSLFYRVILPASMPGIMVGLRISFGTGWAAIIAAELVAARSGLGYLIANGMEILRADHVLVGMIMIGLLGVCFDVFFRLIDRRVTWKI</sequence>
<comment type="caution">
    <text evidence="9">The sequence shown here is derived from an EMBL/GenBank/DDBJ whole genome shotgun (WGS) entry which is preliminary data.</text>
</comment>
<dbReference type="InterPro" id="IPR000515">
    <property type="entry name" value="MetI-like"/>
</dbReference>
<dbReference type="AlphaFoldDB" id="A0A251X5U0"/>
<evidence type="ECO:0000256" key="7">
    <source>
        <dbReference type="RuleBase" id="RU363032"/>
    </source>
</evidence>
<evidence type="ECO:0000256" key="1">
    <source>
        <dbReference type="ARBA" id="ARBA00004651"/>
    </source>
</evidence>
<feature type="transmembrane region" description="Helical" evidence="7">
    <location>
        <begin position="169"/>
        <end position="188"/>
    </location>
</feature>
<evidence type="ECO:0000256" key="6">
    <source>
        <dbReference type="ARBA" id="ARBA00023136"/>
    </source>
</evidence>
<protein>
    <submittedName>
        <fullName evidence="9">ABC transporter permease</fullName>
    </submittedName>
</protein>
<dbReference type="EMBL" id="MSLT01000002">
    <property type="protein sequence ID" value="OUD16054.1"/>
    <property type="molecule type" value="Genomic_DNA"/>
</dbReference>
<feature type="domain" description="ABC transmembrane type-1" evidence="8">
    <location>
        <begin position="62"/>
        <end position="243"/>
    </location>
</feature>
<comment type="similarity">
    <text evidence="7">Belongs to the binding-protein-dependent transport system permease family.</text>
</comment>
<keyword evidence="6 7" id="KW-0472">Membrane</keyword>
<name>A0A251X5U0_9GAMM</name>
<dbReference type="FunFam" id="1.10.3720.10:FF:000003">
    <property type="entry name" value="Aliphatic sulfonate ABC transporter permease"/>
    <property type="match status" value="1"/>
</dbReference>
<dbReference type="SUPFAM" id="SSF161098">
    <property type="entry name" value="MetI-like"/>
    <property type="match status" value="1"/>
</dbReference>
<feature type="transmembrane region" description="Helical" evidence="7">
    <location>
        <begin position="225"/>
        <end position="246"/>
    </location>
</feature>
<dbReference type="GO" id="GO:0042918">
    <property type="term" value="P:alkanesulfonate transmembrane transport"/>
    <property type="evidence" value="ECO:0007669"/>
    <property type="project" value="UniProtKB-ARBA"/>
</dbReference>
<keyword evidence="3" id="KW-1003">Cell membrane</keyword>
<feature type="transmembrane region" description="Helical" evidence="7">
    <location>
        <begin position="12"/>
        <end position="31"/>
    </location>
</feature>
<comment type="subcellular location">
    <subcellularLocation>
        <location evidence="1 7">Cell membrane</location>
        <topology evidence="1 7">Multi-pass membrane protein</topology>
    </subcellularLocation>
</comment>
<dbReference type="Gene3D" id="1.10.3720.10">
    <property type="entry name" value="MetI-like"/>
    <property type="match status" value="1"/>
</dbReference>
<dbReference type="GO" id="GO:0005886">
    <property type="term" value="C:plasma membrane"/>
    <property type="evidence" value="ECO:0007669"/>
    <property type="project" value="UniProtKB-SubCell"/>
</dbReference>
<evidence type="ECO:0000313" key="9">
    <source>
        <dbReference type="EMBL" id="OUD12826.1"/>
    </source>
</evidence>
<dbReference type="RefSeq" id="WP_086486778.1">
    <property type="nucleotide sequence ID" value="NZ_MSLT01000002.1"/>
</dbReference>
<dbReference type="InterPro" id="IPR035906">
    <property type="entry name" value="MetI-like_sf"/>
</dbReference>
<dbReference type="EMBL" id="MSLT01000020">
    <property type="protein sequence ID" value="OUD12826.1"/>
    <property type="molecule type" value="Genomic_DNA"/>
</dbReference>
<dbReference type="CDD" id="cd06261">
    <property type="entry name" value="TM_PBP2"/>
    <property type="match status" value="1"/>
</dbReference>
<keyword evidence="4 7" id="KW-0812">Transmembrane</keyword>
<accession>A0A251X5U0</accession>
<feature type="transmembrane region" description="Helical" evidence="7">
    <location>
        <begin position="70"/>
        <end position="91"/>
    </location>
</feature>
<evidence type="ECO:0000256" key="3">
    <source>
        <dbReference type="ARBA" id="ARBA00022475"/>
    </source>
</evidence>
<evidence type="ECO:0000256" key="5">
    <source>
        <dbReference type="ARBA" id="ARBA00022989"/>
    </source>
</evidence>
<dbReference type="PANTHER" id="PTHR30151">
    <property type="entry name" value="ALKANE SULFONATE ABC TRANSPORTER-RELATED, MEMBRANE SUBUNIT"/>
    <property type="match status" value="1"/>
</dbReference>
<evidence type="ECO:0000256" key="2">
    <source>
        <dbReference type="ARBA" id="ARBA00022448"/>
    </source>
</evidence>
<evidence type="ECO:0000313" key="11">
    <source>
        <dbReference type="Proteomes" id="UP000194798"/>
    </source>
</evidence>
<evidence type="ECO:0000313" key="10">
    <source>
        <dbReference type="EMBL" id="OUD16054.1"/>
    </source>
</evidence>
<keyword evidence="11" id="KW-1185">Reference proteome</keyword>
<evidence type="ECO:0000256" key="4">
    <source>
        <dbReference type="ARBA" id="ARBA00022692"/>
    </source>
</evidence>
<reference evidence="9 11" key="1">
    <citation type="submission" date="2016-12" db="EMBL/GenBank/DDBJ databases">
        <title>Thioflexothrix psekupsii D3 genome sequencing and assembly.</title>
        <authorList>
            <person name="Fomenkov A."/>
            <person name="Vincze T."/>
            <person name="Grabovich M."/>
            <person name="Anton B.P."/>
            <person name="Dubinina G."/>
            <person name="Orlova M."/>
            <person name="Belousova E."/>
            <person name="Roberts R.J."/>
        </authorList>
    </citation>
    <scope>NUCLEOTIDE SEQUENCE [LARGE SCALE GENOMIC DNA]</scope>
    <source>
        <strain evidence="9">D3</strain>
    </source>
</reference>
<dbReference type="Proteomes" id="UP000194798">
    <property type="component" value="Unassembled WGS sequence"/>
</dbReference>
<dbReference type="OrthoDB" id="8138334at2"/>